<dbReference type="AlphaFoldDB" id="A0A8S9Y8U4"/>
<dbReference type="EMBL" id="JTDE01022105">
    <property type="protein sequence ID" value="KAF7232062.1"/>
    <property type="molecule type" value="Genomic_DNA"/>
</dbReference>
<keyword evidence="1" id="KW-0812">Transmembrane</keyword>
<name>A0A8S9Y8U4_9TREM</name>
<feature type="transmembrane region" description="Helical" evidence="1">
    <location>
        <begin position="163"/>
        <end position="182"/>
    </location>
</feature>
<keyword evidence="3" id="KW-1185">Reference proteome</keyword>
<sequence>MVSLLASVTMDYMLFCKLNRNLTTVVQTIDILARLRPRLVLPKLLACLEDGLSRPEAPLRYTRPLHALALCVASFSHVRFPVFSQVLAAGCSDFDLCGPDDDEMGEPLDELDEFDCVLDDPGTPTSIEGNSPTRLLSQPRSPNRKNVVFYMFVLFVDLNFQPWAILVDARSGVICFLVLWILSA</sequence>
<organism evidence="2 3">
    <name type="scientific">Paragonimus skrjabini miyazakii</name>
    <dbReference type="NCBI Taxonomy" id="59628"/>
    <lineage>
        <taxon>Eukaryota</taxon>
        <taxon>Metazoa</taxon>
        <taxon>Spiralia</taxon>
        <taxon>Lophotrochozoa</taxon>
        <taxon>Platyhelminthes</taxon>
        <taxon>Trematoda</taxon>
        <taxon>Digenea</taxon>
        <taxon>Plagiorchiida</taxon>
        <taxon>Troglotremata</taxon>
        <taxon>Troglotrematidae</taxon>
        <taxon>Paragonimus</taxon>
    </lineage>
</organism>
<keyword evidence="1" id="KW-1133">Transmembrane helix</keyword>
<comment type="caution">
    <text evidence="2">The sequence shown here is derived from an EMBL/GenBank/DDBJ whole genome shotgun (WGS) entry which is preliminary data.</text>
</comment>
<gene>
    <name evidence="2" type="ORF">EG68_11697</name>
</gene>
<evidence type="ECO:0000256" key="1">
    <source>
        <dbReference type="SAM" id="Phobius"/>
    </source>
</evidence>
<accession>A0A8S9Y8U4</accession>
<proteinExistence type="predicted"/>
<protein>
    <submittedName>
        <fullName evidence="2">Uncharacterized protein</fullName>
    </submittedName>
</protein>
<reference evidence="2" key="1">
    <citation type="submission" date="2019-07" db="EMBL/GenBank/DDBJ databases">
        <title>Annotation for the trematode Paragonimus miyazaki's.</title>
        <authorList>
            <person name="Choi Y.-J."/>
        </authorList>
    </citation>
    <scope>NUCLEOTIDE SEQUENCE</scope>
    <source>
        <strain evidence="2">Japan</strain>
    </source>
</reference>
<dbReference type="Proteomes" id="UP000822476">
    <property type="component" value="Unassembled WGS sequence"/>
</dbReference>
<evidence type="ECO:0000313" key="2">
    <source>
        <dbReference type="EMBL" id="KAF7232062.1"/>
    </source>
</evidence>
<evidence type="ECO:0000313" key="3">
    <source>
        <dbReference type="Proteomes" id="UP000822476"/>
    </source>
</evidence>
<keyword evidence="1" id="KW-0472">Membrane</keyword>